<organism evidence="9 10">
    <name type="scientific">Neoaquamicrobium microcysteis</name>
    <dbReference type="NCBI Taxonomy" id="2682781"/>
    <lineage>
        <taxon>Bacteria</taxon>
        <taxon>Pseudomonadati</taxon>
        <taxon>Pseudomonadota</taxon>
        <taxon>Alphaproteobacteria</taxon>
        <taxon>Hyphomicrobiales</taxon>
        <taxon>Phyllobacteriaceae</taxon>
        <taxon>Neoaquamicrobium</taxon>
    </lineage>
</organism>
<dbReference type="NCBIfam" id="TIGR01182">
    <property type="entry name" value="eda"/>
    <property type="match status" value="1"/>
</dbReference>
<dbReference type="OrthoDB" id="9805177at2"/>
<dbReference type="AlphaFoldDB" id="A0A5D4GPS9"/>
<dbReference type="PANTHER" id="PTHR30246">
    <property type="entry name" value="2-KETO-3-DEOXY-6-PHOSPHOGLUCONATE ALDOLASE"/>
    <property type="match status" value="1"/>
</dbReference>
<dbReference type="EMBL" id="VSZS01000067">
    <property type="protein sequence ID" value="TYR30174.1"/>
    <property type="molecule type" value="Genomic_DNA"/>
</dbReference>
<evidence type="ECO:0000256" key="1">
    <source>
        <dbReference type="ARBA" id="ARBA00000654"/>
    </source>
</evidence>
<dbReference type="Gene3D" id="3.20.20.70">
    <property type="entry name" value="Aldolase class I"/>
    <property type="match status" value="1"/>
</dbReference>
<keyword evidence="7" id="KW-0704">Schiff base</keyword>
<protein>
    <recommendedName>
        <fullName evidence="5">2-dehydro-3-deoxy-phosphogluconate aldolase</fullName>
        <ecNumber evidence="5">4.1.2.14</ecNumber>
    </recommendedName>
</protein>
<dbReference type="InterPro" id="IPR013785">
    <property type="entry name" value="Aldolase_TIM"/>
</dbReference>
<evidence type="ECO:0000313" key="10">
    <source>
        <dbReference type="Proteomes" id="UP000323258"/>
    </source>
</evidence>
<dbReference type="InterPro" id="IPR031337">
    <property type="entry name" value="KDPG/KHG_AS_1"/>
</dbReference>
<dbReference type="NCBIfam" id="NF004325">
    <property type="entry name" value="PRK05718.1"/>
    <property type="match status" value="1"/>
</dbReference>
<dbReference type="PANTHER" id="PTHR30246:SF1">
    <property type="entry name" value="2-DEHYDRO-3-DEOXY-6-PHOSPHOGALACTONATE ALDOLASE-RELATED"/>
    <property type="match status" value="1"/>
</dbReference>
<dbReference type="GO" id="GO:0008675">
    <property type="term" value="F:2-dehydro-3-deoxy-phosphogluconate aldolase activity"/>
    <property type="evidence" value="ECO:0007669"/>
    <property type="project" value="UniProtKB-EC"/>
</dbReference>
<keyword evidence="8" id="KW-0119">Carbohydrate metabolism</keyword>
<evidence type="ECO:0000256" key="3">
    <source>
        <dbReference type="ARBA" id="ARBA00006906"/>
    </source>
</evidence>
<evidence type="ECO:0000256" key="8">
    <source>
        <dbReference type="ARBA" id="ARBA00023277"/>
    </source>
</evidence>
<dbReference type="NCBIfam" id="NF004673">
    <property type="entry name" value="PRK06015.1"/>
    <property type="match status" value="1"/>
</dbReference>
<reference evidence="9 10" key="2">
    <citation type="submission" date="2019-09" db="EMBL/GenBank/DDBJ databases">
        <title>Mesorhizobium sp. MaA-C15 isolated from Microcystis aeruginosa.</title>
        <authorList>
            <person name="Jeong S.E."/>
            <person name="Jin H.M."/>
            <person name="Jeon C.O."/>
        </authorList>
    </citation>
    <scope>NUCLEOTIDE SEQUENCE [LARGE SCALE GENOMIC DNA]</scope>
    <source>
        <strain evidence="9 10">MaA-C15</strain>
    </source>
</reference>
<dbReference type="Pfam" id="PF01081">
    <property type="entry name" value="Aldolase"/>
    <property type="match status" value="1"/>
</dbReference>
<comment type="pathway">
    <text evidence="2">Carbohydrate acid metabolism; 2-dehydro-3-deoxy-D-gluconate degradation; D-glyceraldehyde 3-phosphate and pyruvate from 2-dehydro-3-deoxy-D-gluconate: step 2/2.</text>
</comment>
<comment type="similarity">
    <text evidence="3">Belongs to the KHG/KDPG aldolase family.</text>
</comment>
<dbReference type="InterPro" id="IPR031338">
    <property type="entry name" value="KDPG/KHG_AS_2"/>
</dbReference>
<dbReference type="CDD" id="cd00452">
    <property type="entry name" value="KDPG_aldolase"/>
    <property type="match status" value="1"/>
</dbReference>
<evidence type="ECO:0000256" key="6">
    <source>
        <dbReference type="ARBA" id="ARBA00023239"/>
    </source>
</evidence>
<accession>A0A5D4GPS9</accession>
<evidence type="ECO:0000256" key="7">
    <source>
        <dbReference type="ARBA" id="ARBA00023270"/>
    </source>
</evidence>
<proteinExistence type="inferred from homology"/>
<dbReference type="Proteomes" id="UP000323258">
    <property type="component" value="Unassembled WGS sequence"/>
</dbReference>
<comment type="subunit">
    <text evidence="4">Homotrimer.</text>
</comment>
<keyword evidence="6" id="KW-0456">Lyase</keyword>
<gene>
    <name evidence="9" type="ORF">FY036_20030</name>
</gene>
<keyword evidence="10" id="KW-1185">Reference proteome</keyword>
<name>A0A5D4GPS9_9HYPH</name>
<dbReference type="EC" id="4.1.2.14" evidence="5"/>
<evidence type="ECO:0000256" key="5">
    <source>
        <dbReference type="ARBA" id="ARBA00013063"/>
    </source>
</evidence>
<evidence type="ECO:0000256" key="4">
    <source>
        <dbReference type="ARBA" id="ARBA00011233"/>
    </source>
</evidence>
<evidence type="ECO:0000313" key="9">
    <source>
        <dbReference type="EMBL" id="TYR30174.1"/>
    </source>
</evidence>
<dbReference type="InterPro" id="IPR000887">
    <property type="entry name" value="Aldlse_KDPG_KHG"/>
</dbReference>
<sequence>MTATGQRTDKLLAIMESQPVIPVLKIDRVADAVPLARALARGGLPAIEITLRTPAALDAIRAASSEVPEALVGAGTILNPEQFAQAEAAGARFIVSPGLTPALIEAASKSDVPLLPGAITPGELMAAADRGYSLLKFFPAEQAGGAAFLKSLSSPFAGIRFCPTGGVGEKNATDYLSLPNVVCVGGSWVAPDALVAAGKWDEIEALAKAASTLKR</sequence>
<dbReference type="SUPFAM" id="SSF51569">
    <property type="entry name" value="Aldolase"/>
    <property type="match status" value="1"/>
</dbReference>
<comment type="catalytic activity">
    <reaction evidence="1">
        <text>2-dehydro-3-deoxy-6-phospho-D-gluconate = D-glyceraldehyde 3-phosphate + pyruvate</text>
        <dbReference type="Rhea" id="RHEA:17089"/>
        <dbReference type="ChEBI" id="CHEBI:15361"/>
        <dbReference type="ChEBI" id="CHEBI:57569"/>
        <dbReference type="ChEBI" id="CHEBI:59776"/>
        <dbReference type="EC" id="4.1.2.14"/>
    </reaction>
</comment>
<dbReference type="RefSeq" id="WP_148916532.1">
    <property type="nucleotide sequence ID" value="NZ_VSZS01000067.1"/>
</dbReference>
<evidence type="ECO:0000256" key="2">
    <source>
        <dbReference type="ARBA" id="ARBA00004736"/>
    </source>
</evidence>
<dbReference type="PROSITE" id="PS00159">
    <property type="entry name" value="ALDOLASE_KDPG_KHG_1"/>
    <property type="match status" value="1"/>
</dbReference>
<dbReference type="PROSITE" id="PS00160">
    <property type="entry name" value="ALDOLASE_KDPG_KHG_2"/>
    <property type="match status" value="1"/>
</dbReference>
<reference evidence="9 10" key="1">
    <citation type="submission" date="2019-08" db="EMBL/GenBank/DDBJ databases">
        <authorList>
            <person name="Seo Y.L."/>
        </authorList>
    </citation>
    <scope>NUCLEOTIDE SEQUENCE [LARGE SCALE GENOMIC DNA]</scope>
    <source>
        <strain evidence="9 10">MaA-C15</strain>
    </source>
</reference>
<comment type="caution">
    <text evidence="9">The sequence shown here is derived from an EMBL/GenBank/DDBJ whole genome shotgun (WGS) entry which is preliminary data.</text>
</comment>